<name>A0A0V0GEB8_SOLCH</name>
<dbReference type="AlphaFoldDB" id="A0A0V0GEB8"/>
<protein>
    <submittedName>
        <fullName evidence="1">Putative ovule protein</fullName>
    </submittedName>
</protein>
<sequence length="67" mass="8138">FQETNKLNVHQKFLKLLPLPPQRLSKRKHSTRPTKTTHSRAFFSYRLFITYKPPNTWTDFQFQETTN</sequence>
<reference evidence="1" key="1">
    <citation type="submission" date="2015-12" db="EMBL/GenBank/DDBJ databases">
        <title>Gene expression during late stages of embryo sac development: a critical building block for successful pollen-pistil interactions.</title>
        <authorList>
            <person name="Liu Y."/>
            <person name="Joly V."/>
            <person name="Sabar M."/>
            <person name="Matton D.P."/>
        </authorList>
    </citation>
    <scope>NUCLEOTIDE SEQUENCE</scope>
</reference>
<proteinExistence type="predicted"/>
<feature type="non-terminal residue" evidence="1">
    <location>
        <position position="1"/>
    </location>
</feature>
<accession>A0A0V0GEB8</accession>
<dbReference type="EMBL" id="GEDG01041372">
    <property type="protein sequence ID" value="JAP06421.1"/>
    <property type="molecule type" value="Transcribed_RNA"/>
</dbReference>
<organism evidence="1">
    <name type="scientific">Solanum chacoense</name>
    <name type="common">Chaco potato</name>
    <dbReference type="NCBI Taxonomy" id="4108"/>
    <lineage>
        <taxon>Eukaryota</taxon>
        <taxon>Viridiplantae</taxon>
        <taxon>Streptophyta</taxon>
        <taxon>Embryophyta</taxon>
        <taxon>Tracheophyta</taxon>
        <taxon>Spermatophyta</taxon>
        <taxon>Magnoliopsida</taxon>
        <taxon>eudicotyledons</taxon>
        <taxon>Gunneridae</taxon>
        <taxon>Pentapetalae</taxon>
        <taxon>asterids</taxon>
        <taxon>lamiids</taxon>
        <taxon>Solanales</taxon>
        <taxon>Solanaceae</taxon>
        <taxon>Solanoideae</taxon>
        <taxon>Solaneae</taxon>
        <taxon>Solanum</taxon>
    </lineage>
</organism>
<evidence type="ECO:0000313" key="1">
    <source>
        <dbReference type="EMBL" id="JAP06421.1"/>
    </source>
</evidence>